<dbReference type="InterPro" id="IPR018769">
    <property type="entry name" value="VgrG2_DUF2345"/>
</dbReference>
<keyword evidence="6" id="KW-1185">Reference proteome</keyword>
<dbReference type="InterPro" id="IPR037026">
    <property type="entry name" value="Vgr_OB-fold_dom_sf"/>
</dbReference>
<proteinExistence type="inferred from homology"/>
<dbReference type="InterPro" id="IPR017847">
    <property type="entry name" value="T6SS_RhsGE_Vgr_subset"/>
</dbReference>
<sequence length="1034" mass="108427">MSVASLLSAMLPASLFSSESRLFGFSLEGDETPWLVERFRAHEALSDLPTWQIDLLSTDASVDTGAIYGKQAALRITLADGSRIQRSGYVSNAVLLAADGGLARYRLTLVPWLWFANDTANSRVFLEQPLTAIIESVLAPYANLAQWRLADEVTAFLAELPPRSLCVQYRETDYAFLSRLLAEEGLGFCFRELAEDGAPADSVSQQALHEWLIFADAAALPQDRCAASAAGGAGLRFHRAAAPEEQDSILAFGAQRRFTASVTTLLSTDYKADTSISASLPAARPVGGPNAPALEDYDFAGAYAFANSSLAERYARLAREAIEARQETWLGHATVRTLRPGTWFDLKTSLIDDLATLLPSAAGGSQERRFLVCSVEAAGKNNLPVGLSEAAGRLRNTNDAAIALSPALLAASEEHGFACHFSAQRALIPWRPQLTDDTGARLNPRPTASGLQHAVVVGANGEEVASGTQEVHTDSLGRIRVRFLWQQPDDPASCWVRVVTRHAGSNAGTRFIPRIGQEVLISFMNGDIDRPVCVGAAFNGRGENGVAPSPGGRASAPDPDVFTLANDRAASAQGNLTGGHAPLWHAAGAGDANHRNAGAFSGIRSRAWGGGGWSELVFDDSDNQLRTQVSTTQQATSLALGHLIHTSDNYRGSFRGKGFELRTDAFGAINGGRGVLLSSYAQRSGDVAGDNAAGVALARQAQKLAEAMNGAAKTHQTVPYASHVGGTKANACALTPQKPLAAALTEALSGCVAAEDLGAAYMDAALPIKKQGVPHSAAALLAVSAKAGIALTAADSITLAANETALFATGANQEWVTQGNTRLHTGQTLGILAGAEKAGDGGMGLSMIAGAGPLRLEAHSDILQIAAKDDLKILSANASADFAAAKKIHLATAGGAAITIEGGNITVQCPGTLTVHASQKSFAAGGHVVADLPHMPAIDMPASTLEFRHITEWGEGIVGRKFKALLSNGEVRTGVLDEQGFARIDGVPVGTTAKIEYLRETRDAKSLVSSAVDDDLHELLRWTAASAPNSGEKA</sequence>
<dbReference type="Gene3D" id="2.30.110.50">
    <property type="match status" value="1"/>
</dbReference>
<evidence type="ECO:0000256" key="1">
    <source>
        <dbReference type="ARBA" id="ARBA00005558"/>
    </source>
</evidence>
<comment type="similarity">
    <text evidence="1">Belongs to the VgrG protein family.</text>
</comment>
<dbReference type="Pfam" id="PF13296">
    <property type="entry name" value="T6SS_Vgr"/>
    <property type="match status" value="1"/>
</dbReference>
<evidence type="ECO:0000259" key="4">
    <source>
        <dbReference type="Pfam" id="PF13296"/>
    </source>
</evidence>
<evidence type="ECO:0000313" key="6">
    <source>
        <dbReference type="Proteomes" id="UP000663570"/>
    </source>
</evidence>
<dbReference type="Gene3D" id="3.55.50.10">
    <property type="entry name" value="Baseplate protein-like domains"/>
    <property type="match status" value="1"/>
</dbReference>
<evidence type="ECO:0000259" key="2">
    <source>
        <dbReference type="Pfam" id="PF04717"/>
    </source>
</evidence>
<name>A0ABX7M762_9RHOO</name>
<dbReference type="Pfam" id="PF10106">
    <property type="entry name" value="DUF2345"/>
    <property type="match status" value="1"/>
</dbReference>
<reference evidence="5 6" key="1">
    <citation type="submission" date="2021-02" db="EMBL/GenBank/DDBJ databases">
        <title>Niveibacterium changnyeongensis HC41.</title>
        <authorList>
            <person name="Kang M."/>
        </authorList>
    </citation>
    <scope>NUCLEOTIDE SEQUENCE [LARGE SCALE GENOMIC DNA]</scope>
    <source>
        <strain evidence="5 6">HC41</strain>
    </source>
</reference>
<dbReference type="Pfam" id="PF05954">
    <property type="entry name" value="Phage_GPD"/>
    <property type="match status" value="1"/>
</dbReference>
<dbReference type="SUPFAM" id="SSF69279">
    <property type="entry name" value="Phage tail proteins"/>
    <property type="match status" value="2"/>
</dbReference>
<gene>
    <name evidence="5" type="ORF">JY500_17795</name>
</gene>
<dbReference type="InterPro" id="IPR006531">
    <property type="entry name" value="Gp5/Vgr_OB"/>
</dbReference>
<dbReference type="Proteomes" id="UP000663570">
    <property type="component" value="Chromosome"/>
</dbReference>
<dbReference type="Gene3D" id="4.10.220.110">
    <property type="match status" value="1"/>
</dbReference>
<dbReference type="Gene3D" id="2.40.50.230">
    <property type="entry name" value="Gp5 N-terminal domain"/>
    <property type="match status" value="1"/>
</dbReference>
<organism evidence="5 6">
    <name type="scientific">Niveibacterium microcysteis</name>
    <dbReference type="NCBI Taxonomy" id="2811415"/>
    <lineage>
        <taxon>Bacteria</taxon>
        <taxon>Pseudomonadati</taxon>
        <taxon>Pseudomonadota</taxon>
        <taxon>Betaproteobacteria</taxon>
        <taxon>Rhodocyclales</taxon>
        <taxon>Rhodocyclaceae</taxon>
        <taxon>Niveibacterium</taxon>
    </lineage>
</organism>
<dbReference type="InterPro" id="IPR006533">
    <property type="entry name" value="T6SS_Vgr_RhsGE"/>
</dbReference>
<protein>
    <submittedName>
        <fullName evidence="5">Type VI secretion system tip protein VgrG</fullName>
    </submittedName>
</protein>
<evidence type="ECO:0000259" key="3">
    <source>
        <dbReference type="Pfam" id="PF10106"/>
    </source>
</evidence>
<dbReference type="Pfam" id="PF04717">
    <property type="entry name" value="Phage_base_V"/>
    <property type="match status" value="1"/>
</dbReference>
<dbReference type="NCBIfam" id="TIGR03361">
    <property type="entry name" value="VI_Rhs_Vgr"/>
    <property type="match status" value="1"/>
</dbReference>
<feature type="domain" description="DUF2345" evidence="3">
    <location>
        <begin position="770"/>
        <end position="923"/>
    </location>
</feature>
<feature type="domain" description="Putative type VI secretion system Rhs element associated Vgr" evidence="4">
    <location>
        <begin position="608"/>
        <end position="712"/>
    </location>
</feature>
<dbReference type="NCBIfam" id="TIGR01646">
    <property type="entry name" value="vgr_GE"/>
    <property type="match status" value="1"/>
</dbReference>
<dbReference type="SUPFAM" id="SSF69255">
    <property type="entry name" value="gp5 N-terminal domain-like"/>
    <property type="match status" value="1"/>
</dbReference>
<dbReference type="RefSeq" id="WP_206254014.1">
    <property type="nucleotide sequence ID" value="NZ_CP071060.1"/>
</dbReference>
<dbReference type="InterPro" id="IPR028244">
    <property type="entry name" value="T6SS_Rhs_Vgr_dom"/>
</dbReference>
<evidence type="ECO:0000313" key="5">
    <source>
        <dbReference type="EMBL" id="QSI76300.1"/>
    </source>
</evidence>
<feature type="domain" description="Gp5/Type VI secretion system Vgr protein OB-fold" evidence="2">
    <location>
        <begin position="472"/>
        <end position="538"/>
    </location>
</feature>
<dbReference type="EMBL" id="CP071060">
    <property type="protein sequence ID" value="QSI76300.1"/>
    <property type="molecule type" value="Genomic_DNA"/>
</dbReference>
<accession>A0ABX7M762</accession>